<dbReference type="CDD" id="cd04216">
    <property type="entry name" value="Phytocyanin"/>
    <property type="match status" value="1"/>
</dbReference>
<comment type="subcellular location">
    <subcellularLocation>
        <location evidence="1 5">Nucleus</location>
    </subcellularLocation>
</comment>
<dbReference type="GO" id="GO:0005634">
    <property type="term" value="C:nucleus"/>
    <property type="evidence" value="ECO:0007669"/>
    <property type="project" value="UniProtKB-SubCell"/>
</dbReference>
<dbReference type="Pfam" id="PF08879">
    <property type="entry name" value="WRC"/>
    <property type="match status" value="1"/>
</dbReference>
<dbReference type="SMART" id="SM00951">
    <property type="entry name" value="QLQ"/>
    <property type="match status" value="1"/>
</dbReference>
<dbReference type="GO" id="GO:0009055">
    <property type="term" value="F:electron transfer activity"/>
    <property type="evidence" value="ECO:0007669"/>
    <property type="project" value="InterPro"/>
</dbReference>
<dbReference type="PROSITE" id="PS51485">
    <property type="entry name" value="PHYTOCYANIN"/>
    <property type="match status" value="1"/>
</dbReference>
<proteinExistence type="inferred from homology"/>
<dbReference type="PROSITE" id="PS51667">
    <property type="entry name" value="WRC"/>
    <property type="match status" value="1"/>
</dbReference>
<protein>
    <recommendedName>
        <fullName evidence="5">Growth-regulating factor</fullName>
    </recommendedName>
</protein>
<reference evidence="10 11" key="1">
    <citation type="submission" date="2023-01" db="EMBL/GenBank/DDBJ databases">
        <authorList>
            <person name="Kreplak J."/>
        </authorList>
    </citation>
    <scope>NUCLEOTIDE SEQUENCE [LARGE SCALE GENOMIC DNA]</scope>
</reference>
<keyword evidence="5" id="KW-0805">Transcription regulation</keyword>
<comment type="domain">
    <text evidence="5">The QLQ domain and WRC domain may be involved in protein-protein interaction and DNA-binding, respectively.</text>
</comment>
<comment type="caution">
    <text evidence="4">Lacks conserved residue(s) required for the propagation of feature annotation.</text>
</comment>
<evidence type="ECO:0000313" key="10">
    <source>
        <dbReference type="EMBL" id="CAI8600648.1"/>
    </source>
</evidence>
<dbReference type="EMBL" id="OX451737">
    <property type="protein sequence ID" value="CAI8600648.1"/>
    <property type="molecule type" value="Genomic_DNA"/>
</dbReference>
<dbReference type="AlphaFoldDB" id="A0AAV0ZTP0"/>
<feature type="region of interest" description="Disordered" evidence="6">
    <location>
        <begin position="280"/>
        <end position="343"/>
    </location>
</feature>
<accession>A0AAV0ZTP0</accession>
<dbReference type="InterPro" id="IPR008972">
    <property type="entry name" value="Cupredoxin"/>
</dbReference>
<dbReference type="Gene3D" id="2.60.40.420">
    <property type="entry name" value="Cupredoxins - blue copper proteins"/>
    <property type="match status" value="1"/>
</dbReference>
<dbReference type="InterPro" id="IPR031137">
    <property type="entry name" value="GRF"/>
</dbReference>
<dbReference type="PANTHER" id="PTHR31602:SF46">
    <property type="entry name" value="GROWTH-REGULATING FACTOR 6"/>
    <property type="match status" value="1"/>
</dbReference>
<dbReference type="GO" id="GO:0006355">
    <property type="term" value="P:regulation of DNA-templated transcription"/>
    <property type="evidence" value="ECO:0007669"/>
    <property type="project" value="InterPro"/>
</dbReference>
<dbReference type="InterPro" id="IPR003245">
    <property type="entry name" value="Phytocyanin_dom"/>
</dbReference>
<dbReference type="GO" id="GO:0006351">
    <property type="term" value="P:DNA-templated transcription"/>
    <property type="evidence" value="ECO:0007669"/>
    <property type="project" value="UniProtKB-UniRule"/>
</dbReference>
<comment type="similarity">
    <text evidence="2 5">Belongs to the GRF family.</text>
</comment>
<evidence type="ECO:0000256" key="6">
    <source>
        <dbReference type="SAM" id="MobiDB-lite"/>
    </source>
</evidence>
<dbReference type="SUPFAM" id="SSF49503">
    <property type="entry name" value="Cupredoxins"/>
    <property type="match status" value="1"/>
</dbReference>
<name>A0AAV0ZTP0_VICFA</name>
<evidence type="ECO:0000313" key="11">
    <source>
        <dbReference type="Proteomes" id="UP001157006"/>
    </source>
</evidence>
<dbReference type="PANTHER" id="PTHR31602">
    <property type="entry name" value="GROWTH-REGULATING FACTOR 5"/>
    <property type="match status" value="1"/>
</dbReference>
<feature type="compositionally biased region" description="Low complexity" evidence="6">
    <location>
        <begin position="280"/>
        <end position="328"/>
    </location>
</feature>
<evidence type="ECO:0000256" key="2">
    <source>
        <dbReference type="ARBA" id="ARBA00008122"/>
    </source>
</evidence>
<dbReference type="InterPro" id="IPR014978">
    <property type="entry name" value="Gln-Leu-Gln_QLQ"/>
</dbReference>
<keyword evidence="5" id="KW-0010">Activator</keyword>
<keyword evidence="5" id="KW-0804">Transcription</keyword>
<evidence type="ECO:0000259" key="8">
    <source>
        <dbReference type="PROSITE" id="PS51666"/>
    </source>
</evidence>
<evidence type="ECO:0000259" key="7">
    <source>
        <dbReference type="PROSITE" id="PS51485"/>
    </source>
</evidence>
<comment type="function">
    <text evidence="5">Transcription activator.</text>
</comment>
<sequence>MNKNKFPFTPSQWQELENQALVYKYMAYGISIPPDLLFTIRKSFLDSTLSSTLLPNTQQHHFGWNYLQMGLGRKIDPEPGRCRRTDGKKWRCSKEAYPDSKYCERHMHRGKNHSRKPVELLKTTTNNASTFANSSITKNTSSLSFDTQQHQNYSQNSCYASNLQHSFMYPQTTSRSSASSGIGLSFEDNNGSLFLDSNSCSQNMCMDNNVFQYPPNHNVVEVTKSDYESCQQTNPIQSSNDGATTIPLTSQGKRYFICGTIGHCNQGMKVEINTLATQISPTSPATASPTTATSPPIADSPIVSIIPSAAPQETTTPSPAESPESPSPLFQTQMETPTLSPVIPSTELTYVKQNKSIKA</sequence>
<dbReference type="Pfam" id="PF08880">
    <property type="entry name" value="QLQ"/>
    <property type="match status" value="1"/>
</dbReference>
<feature type="domain" description="Phytocyanin" evidence="7">
    <location>
        <begin position="210"/>
        <end position="276"/>
    </location>
</feature>
<evidence type="ECO:0000256" key="1">
    <source>
        <dbReference type="ARBA" id="ARBA00004123"/>
    </source>
</evidence>
<feature type="compositionally biased region" description="Polar residues" evidence="6">
    <location>
        <begin position="329"/>
        <end position="339"/>
    </location>
</feature>
<dbReference type="GO" id="GO:0099402">
    <property type="term" value="P:plant organ development"/>
    <property type="evidence" value="ECO:0007669"/>
    <property type="project" value="UniProtKB-ARBA"/>
</dbReference>
<evidence type="ECO:0000256" key="5">
    <source>
        <dbReference type="RuleBase" id="RU367127"/>
    </source>
</evidence>
<dbReference type="PROSITE" id="PS51666">
    <property type="entry name" value="QLQ"/>
    <property type="match status" value="1"/>
</dbReference>
<dbReference type="Pfam" id="PF02298">
    <property type="entry name" value="Cu_bind_like"/>
    <property type="match status" value="1"/>
</dbReference>
<feature type="domain" description="QLQ" evidence="8">
    <location>
        <begin position="7"/>
        <end position="42"/>
    </location>
</feature>
<evidence type="ECO:0000259" key="9">
    <source>
        <dbReference type="PROSITE" id="PS51667"/>
    </source>
</evidence>
<keyword evidence="11" id="KW-1185">Reference proteome</keyword>
<gene>
    <name evidence="10" type="ORF">VFH_II234000</name>
</gene>
<dbReference type="InterPro" id="IPR014977">
    <property type="entry name" value="WRC_dom"/>
</dbReference>
<keyword evidence="3 5" id="KW-0539">Nucleus</keyword>
<evidence type="ECO:0000256" key="3">
    <source>
        <dbReference type="ARBA" id="ARBA00023242"/>
    </source>
</evidence>
<evidence type="ECO:0000256" key="4">
    <source>
        <dbReference type="PROSITE-ProRule" id="PRU01002"/>
    </source>
</evidence>
<feature type="domain" description="WRC" evidence="9">
    <location>
        <begin position="76"/>
        <end position="120"/>
    </location>
</feature>
<dbReference type="Proteomes" id="UP001157006">
    <property type="component" value="Chromosome 2"/>
</dbReference>
<organism evidence="10 11">
    <name type="scientific">Vicia faba</name>
    <name type="common">Broad bean</name>
    <name type="synonym">Faba vulgaris</name>
    <dbReference type="NCBI Taxonomy" id="3906"/>
    <lineage>
        <taxon>Eukaryota</taxon>
        <taxon>Viridiplantae</taxon>
        <taxon>Streptophyta</taxon>
        <taxon>Embryophyta</taxon>
        <taxon>Tracheophyta</taxon>
        <taxon>Spermatophyta</taxon>
        <taxon>Magnoliopsida</taxon>
        <taxon>eudicotyledons</taxon>
        <taxon>Gunneridae</taxon>
        <taxon>Pentapetalae</taxon>
        <taxon>rosids</taxon>
        <taxon>fabids</taxon>
        <taxon>Fabales</taxon>
        <taxon>Fabaceae</taxon>
        <taxon>Papilionoideae</taxon>
        <taxon>50 kb inversion clade</taxon>
        <taxon>NPAAA clade</taxon>
        <taxon>Hologalegina</taxon>
        <taxon>IRL clade</taxon>
        <taxon>Fabeae</taxon>
        <taxon>Vicia</taxon>
    </lineage>
</organism>
<dbReference type="GO" id="GO:0005524">
    <property type="term" value="F:ATP binding"/>
    <property type="evidence" value="ECO:0007669"/>
    <property type="project" value="UniProtKB-UniRule"/>
</dbReference>